<feature type="transmembrane region" description="Helical" evidence="1">
    <location>
        <begin position="15"/>
        <end position="34"/>
    </location>
</feature>
<dbReference type="RefSeq" id="WP_210534679.1">
    <property type="nucleotide sequence ID" value="NZ_JAGKTC010000001.1"/>
</dbReference>
<feature type="transmembrane region" description="Helical" evidence="1">
    <location>
        <begin position="70"/>
        <end position="88"/>
    </location>
</feature>
<dbReference type="Proteomes" id="UP000673447">
    <property type="component" value="Unassembled WGS sequence"/>
</dbReference>
<dbReference type="AlphaFoldDB" id="A0A940X146"/>
<reference evidence="2" key="2">
    <citation type="submission" date="2021-03" db="EMBL/GenBank/DDBJ databases">
        <authorList>
            <person name="Cao W."/>
        </authorList>
    </citation>
    <scope>NUCLEOTIDE SEQUENCE</scope>
    <source>
        <strain evidence="2">110414</strain>
    </source>
</reference>
<keyword evidence="1" id="KW-1133">Transmembrane helix</keyword>
<keyword evidence="3" id="KW-1185">Reference proteome</keyword>
<keyword evidence="1" id="KW-0472">Membrane</keyword>
<sequence>MNSIRKTPISSSSKLVLVLFVVFGAIRVVDFIFYGQQTRDLLAGIGFSLMAFGVYKNGFGKTAPDANGRYASIVGAGLVLAAIVMRFWR</sequence>
<gene>
    <name evidence="2" type="ORF">J5837_00010</name>
</gene>
<name>A0A940X146_9GAMM</name>
<accession>A0A940X146</accession>
<reference evidence="2" key="1">
    <citation type="journal article" date="2016" name="Int. J. Syst. Evol. Microbiol.">
        <title>Pseudoxanthomonas helianthi sp. nov., isolated from roots of Jerusalem artichoke (Helianthus tuberosus).</title>
        <authorList>
            <person name="Kittiwongwattana C."/>
            <person name="Thawai C."/>
        </authorList>
    </citation>
    <scope>NUCLEOTIDE SEQUENCE</scope>
    <source>
        <strain evidence="2">110414</strain>
    </source>
</reference>
<protein>
    <submittedName>
        <fullName evidence="2">Uncharacterized protein</fullName>
    </submittedName>
</protein>
<feature type="transmembrane region" description="Helical" evidence="1">
    <location>
        <begin position="41"/>
        <end position="58"/>
    </location>
</feature>
<evidence type="ECO:0000313" key="2">
    <source>
        <dbReference type="EMBL" id="MBP3982789.1"/>
    </source>
</evidence>
<comment type="caution">
    <text evidence="2">The sequence shown here is derived from an EMBL/GenBank/DDBJ whole genome shotgun (WGS) entry which is preliminary data.</text>
</comment>
<evidence type="ECO:0000256" key="1">
    <source>
        <dbReference type="SAM" id="Phobius"/>
    </source>
</evidence>
<dbReference type="EMBL" id="JAGKTC010000001">
    <property type="protein sequence ID" value="MBP3982789.1"/>
    <property type="molecule type" value="Genomic_DNA"/>
</dbReference>
<keyword evidence="1" id="KW-0812">Transmembrane</keyword>
<evidence type="ECO:0000313" key="3">
    <source>
        <dbReference type="Proteomes" id="UP000673447"/>
    </source>
</evidence>
<proteinExistence type="predicted"/>
<organism evidence="2 3">
    <name type="scientific">Pseudoxanthomonas helianthi</name>
    <dbReference type="NCBI Taxonomy" id="1453541"/>
    <lineage>
        <taxon>Bacteria</taxon>
        <taxon>Pseudomonadati</taxon>
        <taxon>Pseudomonadota</taxon>
        <taxon>Gammaproteobacteria</taxon>
        <taxon>Lysobacterales</taxon>
        <taxon>Lysobacteraceae</taxon>
        <taxon>Pseudoxanthomonas</taxon>
    </lineage>
</organism>